<dbReference type="Proteomes" id="UP000483820">
    <property type="component" value="Chromosome IV"/>
</dbReference>
<dbReference type="CTD" id="78775408"/>
<evidence type="ECO:0000256" key="1">
    <source>
        <dbReference type="SAM" id="Phobius"/>
    </source>
</evidence>
<comment type="caution">
    <text evidence="2">The sequence shown here is derived from an EMBL/GenBank/DDBJ whole genome shotgun (WGS) entry which is preliminary data.</text>
</comment>
<reference evidence="2 3" key="1">
    <citation type="submission" date="2019-12" db="EMBL/GenBank/DDBJ databases">
        <title>Chromosome-level assembly of the Caenorhabditis remanei genome.</title>
        <authorList>
            <person name="Teterina A.A."/>
            <person name="Willis J.H."/>
            <person name="Phillips P.C."/>
        </authorList>
    </citation>
    <scope>NUCLEOTIDE SEQUENCE [LARGE SCALE GENOMIC DNA]</scope>
    <source>
        <strain evidence="2 3">PX506</strain>
        <tissue evidence="2">Whole organism</tissue>
    </source>
</reference>
<proteinExistence type="predicted"/>
<feature type="transmembrane region" description="Helical" evidence="1">
    <location>
        <begin position="45"/>
        <end position="66"/>
    </location>
</feature>
<keyword evidence="1" id="KW-1133">Transmembrane helix</keyword>
<sequence>MYESKSSILATTAFIWKVRDAADRRVFSSLSSECLMVGSLRNGNTASAAVASALAFVAVLVISALVESTIEVTNDFGCDLDRVLARIRGCSFSVGNEHALRLGGNADVRWLGCLSILMIVEDRGVQKTEIG</sequence>
<dbReference type="GeneID" id="78775408"/>
<gene>
    <name evidence="2" type="ORF">GCK72_012251</name>
</gene>
<protein>
    <submittedName>
        <fullName evidence="2">Uncharacterized protein</fullName>
    </submittedName>
</protein>
<evidence type="ECO:0000313" key="3">
    <source>
        <dbReference type="Proteomes" id="UP000483820"/>
    </source>
</evidence>
<dbReference type="EMBL" id="WUAV01000004">
    <property type="protein sequence ID" value="KAF1755801.1"/>
    <property type="molecule type" value="Genomic_DNA"/>
</dbReference>
<dbReference type="RefSeq" id="XP_053583730.1">
    <property type="nucleotide sequence ID" value="XM_053728958.1"/>
</dbReference>
<dbReference type="AlphaFoldDB" id="A0A6A5GMC6"/>
<name>A0A6A5GMC6_CAERE</name>
<dbReference type="KEGG" id="crq:GCK72_012251"/>
<keyword evidence="1" id="KW-0472">Membrane</keyword>
<accession>A0A6A5GMC6</accession>
<keyword evidence="1" id="KW-0812">Transmembrane</keyword>
<organism evidence="2 3">
    <name type="scientific">Caenorhabditis remanei</name>
    <name type="common">Caenorhabditis vulgaris</name>
    <dbReference type="NCBI Taxonomy" id="31234"/>
    <lineage>
        <taxon>Eukaryota</taxon>
        <taxon>Metazoa</taxon>
        <taxon>Ecdysozoa</taxon>
        <taxon>Nematoda</taxon>
        <taxon>Chromadorea</taxon>
        <taxon>Rhabditida</taxon>
        <taxon>Rhabditina</taxon>
        <taxon>Rhabditomorpha</taxon>
        <taxon>Rhabditoidea</taxon>
        <taxon>Rhabditidae</taxon>
        <taxon>Peloderinae</taxon>
        <taxon>Caenorhabditis</taxon>
    </lineage>
</organism>
<evidence type="ECO:0000313" key="2">
    <source>
        <dbReference type="EMBL" id="KAF1755801.1"/>
    </source>
</evidence>